<dbReference type="GO" id="GO:0003723">
    <property type="term" value="F:RNA binding"/>
    <property type="evidence" value="ECO:0007669"/>
    <property type="project" value="InterPro"/>
</dbReference>
<dbReference type="InterPro" id="IPR041988">
    <property type="entry name" value="Ribosomal_uL24_KOW"/>
</dbReference>
<name>A0A6J7L231_9ZZZZ</name>
<dbReference type="PANTHER" id="PTHR12903">
    <property type="entry name" value="MITOCHONDRIAL RIBOSOMAL PROTEIN L24"/>
    <property type="match status" value="1"/>
</dbReference>
<gene>
    <name evidence="6" type="ORF">UFOPK3772_02272</name>
</gene>
<dbReference type="NCBIfam" id="TIGR01079">
    <property type="entry name" value="rplX_bact"/>
    <property type="match status" value="1"/>
</dbReference>
<dbReference type="Pfam" id="PF17136">
    <property type="entry name" value="ribosomal_L24"/>
    <property type="match status" value="1"/>
</dbReference>
<dbReference type="Pfam" id="PF00467">
    <property type="entry name" value="KOW"/>
    <property type="match status" value="1"/>
</dbReference>
<dbReference type="Gene3D" id="2.30.30.30">
    <property type="match status" value="1"/>
</dbReference>
<evidence type="ECO:0000256" key="1">
    <source>
        <dbReference type="ARBA" id="ARBA00010618"/>
    </source>
</evidence>
<feature type="region of interest" description="Disordered" evidence="4">
    <location>
        <begin position="80"/>
        <end position="120"/>
    </location>
</feature>
<dbReference type="GO" id="GO:1990904">
    <property type="term" value="C:ribonucleoprotein complex"/>
    <property type="evidence" value="ECO:0007669"/>
    <property type="project" value="UniProtKB-KW"/>
</dbReference>
<evidence type="ECO:0000256" key="2">
    <source>
        <dbReference type="ARBA" id="ARBA00022980"/>
    </source>
</evidence>
<dbReference type="InterPro" id="IPR003256">
    <property type="entry name" value="Ribosomal_uL24"/>
</dbReference>
<dbReference type="InterPro" id="IPR008991">
    <property type="entry name" value="Translation_prot_SH3-like_sf"/>
</dbReference>
<protein>
    <submittedName>
        <fullName evidence="6">Unannotated protein</fullName>
    </submittedName>
</protein>
<dbReference type="InterPro" id="IPR014722">
    <property type="entry name" value="Rib_uL2_dom2"/>
</dbReference>
<dbReference type="InterPro" id="IPR005825">
    <property type="entry name" value="Ribosomal_uL24_CS"/>
</dbReference>
<dbReference type="GO" id="GO:0006412">
    <property type="term" value="P:translation"/>
    <property type="evidence" value="ECO:0007669"/>
    <property type="project" value="InterPro"/>
</dbReference>
<evidence type="ECO:0000256" key="4">
    <source>
        <dbReference type="SAM" id="MobiDB-lite"/>
    </source>
</evidence>
<evidence type="ECO:0000313" key="6">
    <source>
        <dbReference type="EMBL" id="CAB4962027.1"/>
    </source>
</evidence>
<dbReference type="SUPFAM" id="SSF50104">
    <property type="entry name" value="Translation proteins SH3-like domain"/>
    <property type="match status" value="1"/>
</dbReference>
<dbReference type="GO" id="GO:0005840">
    <property type="term" value="C:ribosome"/>
    <property type="evidence" value="ECO:0007669"/>
    <property type="project" value="UniProtKB-KW"/>
</dbReference>
<feature type="domain" description="KOW" evidence="5">
    <location>
        <begin position="5"/>
        <end position="32"/>
    </location>
</feature>
<dbReference type="SMART" id="SM00739">
    <property type="entry name" value="KOW"/>
    <property type="match status" value="1"/>
</dbReference>
<sequence>MPKLRIKKGDLVQVISGKDRGVKGKVIEVVPDAERIIVEGVNRIKKHTKIGQNARGAKTGGIITTEAPIHVSNVMIIDPEDGRPTRIGYRKEQVEKRRPDGSTYEAERSVRVSRRTGKDI</sequence>
<dbReference type="PROSITE" id="PS01108">
    <property type="entry name" value="RIBOSOMAL_L24"/>
    <property type="match status" value="1"/>
</dbReference>
<comment type="similarity">
    <text evidence="1">Belongs to the universal ribosomal protein uL24 family.</text>
</comment>
<dbReference type="AlphaFoldDB" id="A0A6J7L231"/>
<dbReference type="GO" id="GO:0003735">
    <property type="term" value="F:structural constituent of ribosome"/>
    <property type="evidence" value="ECO:0007669"/>
    <property type="project" value="InterPro"/>
</dbReference>
<dbReference type="InterPro" id="IPR057264">
    <property type="entry name" value="Ribosomal_uL24_C"/>
</dbReference>
<evidence type="ECO:0000256" key="3">
    <source>
        <dbReference type="ARBA" id="ARBA00023274"/>
    </source>
</evidence>
<evidence type="ECO:0000259" key="5">
    <source>
        <dbReference type="SMART" id="SM00739"/>
    </source>
</evidence>
<dbReference type="HAMAP" id="MF_01326_B">
    <property type="entry name" value="Ribosomal_uL24_B"/>
    <property type="match status" value="1"/>
</dbReference>
<dbReference type="CDD" id="cd06089">
    <property type="entry name" value="KOW_RPL26"/>
    <property type="match status" value="1"/>
</dbReference>
<proteinExistence type="inferred from homology"/>
<dbReference type="EMBL" id="CAFBNE010000081">
    <property type="protein sequence ID" value="CAB4962027.1"/>
    <property type="molecule type" value="Genomic_DNA"/>
</dbReference>
<reference evidence="6" key="1">
    <citation type="submission" date="2020-05" db="EMBL/GenBank/DDBJ databases">
        <authorList>
            <person name="Chiriac C."/>
            <person name="Salcher M."/>
            <person name="Ghai R."/>
            <person name="Kavagutti S V."/>
        </authorList>
    </citation>
    <scope>NUCLEOTIDE SEQUENCE</scope>
</reference>
<dbReference type="InterPro" id="IPR005824">
    <property type="entry name" value="KOW"/>
</dbReference>
<organism evidence="6">
    <name type="scientific">freshwater metagenome</name>
    <dbReference type="NCBI Taxonomy" id="449393"/>
    <lineage>
        <taxon>unclassified sequences</taxon>
        <taxon>metagenomes</taxon>
        <taxon>ecological metagenomes</taxon>
    </lineage>
</organism>
<keyword evidence="3" id="KW-0687">Ribonucleoprotein</keyword>
<keyword evidence="2" id="KW-0689">Ribosomal protein</keyword>
<accession>A0A6J7L231</accession>